<sequence length="259" mass="29521">MQLFERFNLGHGFRKYFEIAAATNDDLRNDVFRIRHEVYCEELHFEPERPDRRETDRFDHHSLHCLIRTSTEPTQLVGCTRLVLADPSDPNAPLPFEQTCAHTLDRSIIDPEKLPRERIAEVSRLAVRATYRRRKGETQTPVAIHDEDFGNAERPRFPYIPIGLYLGAVALAARSGIDTLFVLTEPRLASHFSKLGVEIRQIGGPVEHRGTRVPSMMDVQSIIKGMRFIVKPIWRVVQEEIERGFEAGAGGRSLSGPAR</sequence>
<accession>A1KAD9</accession>
<dbReference type="Gene3D" id="3.40.630.30">
    <property type="match status" value="1"/>
</dbReference>
<dbReference type="Pfam" id="PF13444">
    <property type="entry name" value="Acetyltransf_5"/>
    <property type="match status" value="1"/>
</dbReference>
<dbReference type="RefSeq" id="WP_011766903.1">
    <property type="nucleotide sequence ID" value="NC_008702.1"/>
</dbReference>
<organism evidence="1 2">
    <name type="scientific">Azoarcus sp. (strain BH72)</name>
    <dbReference type="NCBI Taxonomy" id="418699"/>
    <lineage>
        <taxon>Bacteria</taxon>
        <taxon>Pseudomonadati</taxon>
        <taxon>Pseudomonadota</taxon>
        <taxon>Betaproteobacteria</taxon>
        <taxon>Rhodocyclales</taxon>
        <taxon>Zoogloeaceae</taxon>
        <taxon>Azoarcus</taxon>
    </lineage>
</organism>
<dbReference type="InterPro" id="IPR022484">
    <property type="entry name" value="PEP-CTERM/exosrtase_acylTfrase"/>
</dbReference>
<dbReference type="NCBIfam" id="TIGR03694">
    <property type="entry name" value="exosort_acyl"/>
    <property type="match status" value="1"/>
</dbReference>
<proteinExistence type="predicted"/>
<gene>
    <name evidence="1" type="ordered locus">azo3178</name>
</gene>
<dbReference type="SUPFAM" id="SSF55729">
    <property type="entry name" value="Acyl-CoA N-acyltransferases (Nat)"/>
    <property type="match status" value="1"/>
</dbReference>
<dbReference type="KEGG" id="aoa:dqs_3310"/>
<dbReference type="KEGG" id="azo:azo3178"/>
<dbReference type="InterPro" id="IPR016181">
    <property type="entry name" value="Acyl_CoA_acyltransferase"/>
</dbReference>
<dbReference type="EMBL" id="AM406670">
    <property type="protein sequence ID" value="CAL95795.1"/>
    <property type="molecule type" value="Genomic_DNA"/>
</dbReference>
<evidence type="ECO:0000313" key="2">
    <source>
        <dbReference type="Proteomes" id="UP000002588"/>
    </source>
</evidence>
<evidence type="ECO:0000313" key="1">
    <source>
        <dbReference type="EMBL" id="CAL95795.1"/>
    </source>
</evidence>
<name>A1KAD9_AZOSB</name>
<dbReference type="AlphaFoldDB" id="A1KAD9"/>
<dbReference type="STRING" id="62928.azo3178"/>
<dbReference type="HOGENOM" id="CLU_072758_1_0_4"/>
<dbReference type="eggNOG" id="COG3916">
    <property type="taxonomic scope" value="Bacteria"/>
</dbReference>
<evidence type="ECO:0008006" key="3">
    <source>
        <dbReference type="Google" id="ProtNLM"/>
    </source>
</evidence>
<dbReference type="Proteomes" id="UP000002588">
    <property type="component" value="Chromosome"/>
</dbReference>
<protein>
    <recommendedName>
        <fullName evidence="3">N-acyl amino acid synthase, PEP-CTERM/exosortase system-associated</fullName>
    </recommendedName>
</protein>
<dbReference type="OrthoDB" id="582214at2"/>
<reference evidence="1 2" key="1">
    <citation type="journal article" date="2006" name="Nat. Biotechnol.">
        <title>Complete genome of the mutualistic, N2-fixing grass endophyte Azoarcus sp. strain BH72.</title>
        <authorList>
            <person name="Krause A."/>
            <person name="Ramakumar A."/>
            <person name="Bartels D."/>
            <person name="Battistoni F."/>
            <person name="Bekel T."/>
            <person name="Boch J."/>
            <person name="Boehm M."/>
            <person name="Friedrich F."/>
            <person name="Hurek T."/>
            <person name="Krause L."/>
            <person name="Linke B."/>
            <person name="McHardy A.C."/>
            <person name="Sarkar A."/>
            <person name="Schneiker S."/>
            <person name="Syed A.A."/>
            <person name="Thauer R."/>
            <person name="Vorhoelter F.-J."/>
            <person name="Weidner S."/>
            <person name="Puehler A."/>
            <person name="Reinhold-Hurek B."/>
            <person name="Kaiser O."/>
            <person name="Goesmann A."/>
        </authorList>
    </citation>
    <scope>NUCLEOTIDE SEQUENCE [LARGE SCALE GENOMIC DNA]</scope>
    <source>
        <strain evidence="1 2">BH72</strain>
    </source>
</reference>
<keyword evidence="2" id="KW-1185">Reference proteome</keyword>